<name>A0A0G2ZCU0_9BACT</name>
<dbReference type="RefSeq" id="WP_047753708.1">
    <property type="nucleotide sequence ID" value="NZ_CAJUHA010000002.1"/>
</dbReference>
<dbReference type="KEGG" id="kpf:IX53_00645"/>
<evidence type="ECO:0000313" key="1">
    <source>
        <dbReference type="EMBL" id="AKI96573.1"/>
    </source>
</evidence>
<reference evidence="1 2" key="1">
    <citation type="submission" date="2015-04" db="EMBL/GenBank/DDBJ databases">
        <title>Complete Genome Sequence of Kosmotoga pacifica SLHLJ1.</title>
        <authorList>
            <person name="Jiang L.J."/>
            <person name="Shao Z.Z."/>
            <person name="Jebbar M."/>
        </authorList>
    </citation>
    <scope>NUCLEOTIDE SEQUENCE [LARGE SCALE GENOMIC DNA]</scope>
    <source>
        <strain evidence="1 2">SLHLJ1</strain>
    </source>
</reference>
<sequence>MLFGRFYTTLEKNALISDMKRDDGIVTIMVHYEPLMKEYIFVLGELVLVRIRNFWTRELINMIKPKGGYLEWLVNKTREDFMKGCISKEEVEKLIDPNFLKEYPGEWLEKPKEEVVVHVEERDMKKLCDLLVENGYVFTVPSWNAEE</sequence>
<protein>
    <submittedName>
        <fullName evidence="1">Uncharacterized protein</fullName>
    </submittedName>
</protein>
<organism evidence="1 2">
    <name type="scientific">Kosmotoga pacifica</name>
    <dbReference type="NCBI Taxonomy" id="1330330"/>
    <lineage>
        <taxon>Bacteria</taxon>
        <taxon>Thermotogati</taxon>
        <taxon>Thermotogota</taxon>
        <taxon>Thermotogae</taxon>
        <taxon>Kosmotogales</taxon>
        <taxon>Kosmotogaceae</taxon>
        <taxon>Kosmotoga</taxon>
    </lineage>
</organism>
<accession>A0A0G2ZCU0</accession>
<dbReference type="EMBL" id="CP011232">
    <property type="protein sequence ID" value="AKI96573.1"/>
    <property type="molecule type" value="Genomic_DNA"/>
</dbReference>
<proteinExistence type="predicted"/>
<dbReference type="Proteomes" id="UP000035159">
    <property type="component" value="Chromosome"/>
</dbReference>
<dbReference type="AlphaFoldDB" id="A0A0G2ZCU0"/>
<gene>
    <name evidence="1" type="ORF">IX53_00645</name>
</gene>
<keyword evidence="2" id="KW-1185">Reference proteome</keyword>
<evidence type="ECO:0000313" key="2">
    <source>
        <dbReference type="Proteomes" id="UP000035159"/>
    </source>
</evidence>
<dbReference type="STRING" id="1330330.IX53_00645"/>
<dbReference type="PATRIC" id="fig|1330330.3.peg.121"/>